<dbReference type="GO" id="GO:0006367">
    <property type="term" value="P:transcription initiation at RNA polymerase II promoter"/>
    <property type="evidence" value="ECO:0007669"/>
    <property type="project" value="TreeGrafter"/>
</dbReference>
<feature type="region of interest" description="Disordered" evidence="1">
    <location>
        <begin position="555"/>
        <end position="617"/>
    </location>
</feature>
<organism evidence="3 4">
    <name type="scientific">Acanthosepion pharaonis</name>
    <name type="common">Pharaoh cuttlefish</name>
    <name type="synonym">Sepia pharaonis</name>
    <dbReference type="NCBI Taxonomy" id="158019"/>
    <lineage>
        <taxon>Eukaryota</taxon>
        <taxon>Metazoa</taxon>
        <taxon>Spiralia</taxon>
        <taxon>Lophotrochozoa</taxon>
        <taxon>Mollusca</taxon>
        <taxon>Cephalopoda</taxon>
        <taxon>Coleoidea</taxon>
        <taxon>Decapodiformes</taxon>
        <taxon>Sepiida</taxon>
        <taxon>Sepiina</taxon>
        <taxon>Sepiidae</taxon>
        <taxon>Acanthosepion</taxon>
    </lineage>
</organism>
<dbReference type="GO" id="GO:0005669">
    <property type="term" value="C:transcription factor TFIID complex"/>
    <property type="evidence" value="ECO:0007669"/>
    <property type="project" value="InterPro"/>
</dbReference>
<keyword evidence="4" id="KW-1185">Reference proteome</keyword>
<dbReference type="PANTHER" id="PTHR15137:SF9">
    <property type="entry name" value="TRANSCRIPTION INITIATION FACTOR TFIID SUBUNIT 2"/>
    <property type="match status" value="1"/>
</dbReference>
<dbReference type="EMBL" id="CAHIKZ030002929">
    <property type="protein sequence ID" value="CAE1293975.1"/>
    <property type="molecule type" value="Genomic_DNA"/>
</dbReference>
<name>A0A812DAD1_ACAPH</name>
<feature type="compositionally biased region" description="Low complexity" evidence="1">
    <location>
        <begin position="586"/>
        <end position="598"/>
    </location>
</feature>
<comment type="caution">
    <text evidence="3">The sequence shown here is derived from an EMBL/GenBank/DDBJ whole genome shotgun (WGS) entry which is preliminary data.</text>
</comment>
<evidence type="ECO:0000256" key="1">
    <source>
        <dbReference type="SAM" id="MobiDB-lite"/>
    </source>
</evidence>
<protein>
    <submittedName>
        <fullName evidence="3">TAF2</fullName>
    </submittedName>
</protein>
<dbReference type="GO" id="GO:0016251">
    <property type="term" value="F:RNA polymerase II general transcription initiation factor activity"/>
    <property type="evidence" value="ECO:0007669"/>
    <property type="project" value="TreeGrafter"/>
</dbReference>
<gene>
    <name evidence="3" type="ORF">SPHA_50102</name>
</gene>
<dbReference type="OrthoDB" id="308861at2759"/>
<reference evidence="3" key="1">
    <citation type="submission" date="2021-01" db="EMBL/GenBank/DDBJ databases">
        <authorList>
            <person name="Li R."/>
            <person name="Bekaert M."/>
        </authorList>
    </citation>
    <scope>NUCLEOTIDE SEQUENCE</scope>
    <source>
        <strain evidence="3">Farmed</strain>
    </source>
</reference>
<dbReference type="GO" id="GO:0003682">
    <property type="term" value="F:chromatin binding"/>
    <property type="evidence" value="ECO:0007669"/>
    <property type="project" value="TreeGrafter"/>
</dbReference>
<feature type="domain" description="Transcription initiation factor TFIID subunit 2 TPR repeats" evidence="2">
    <location>
        <begin position="1"/>
        <end position="312"/>
    </location>
</feature>
<proteinExistence type="predicted"/>
<accession>A0A812DAD1</accession>
<dbReference type="GO" id="GO:0000976">
    <property type="term" value="F:transcription cis-regulatory region binding"/>
    <property type="evidence" value="ECO:0007669"/>
    <property type="project" value="TreeGrafter"/>
</dbReference>
<dbReference type="AlphaFoldDB" id="A0A812DAD1"/>
<dbReference type="Pfam" id="PF25577">
    <property type="entry name" value="TPR_TAF2_C"/>
    <property type="match status" value="1"/>
</dbReference>
<dbReference type="Proteomes" id="UP000597762">
    <property type="component" value="Unassembled WGS sequence"/>
</dbReference>
<dbReference type="InterPro" id="IPR057991">
    <property type="entry name" value="TPR_TAF2_C"/>
</dbReference>
<dbReference type="PANTHER" id="PTHR15137">
    <property type="entry name" value="TRANSCRIPTION INITIATION FACTOR TFIID"/>
    <property type="match status" value="1"/>
</dbReference>
<sequence>MEACFCLAKVANAMVSNWAGPPAMMTIFRKMFGSYSCPSIIRQNNFGNFQQYFLLKTIPCAMAQLRNIHNICPNEVLKFLYDLFKYNDNSKNKYSDNYYRSSLIDALAATVTPAVSPVGLLNTGFTLDNLSADGKLILEEITRFLNLEKLLPCYRHTVAVSCLQAIRILQKNGHLPSDPQIFESYAQYGIYRDVRLAALEALVDYIKADVNAEKLEKLLILMQTDQDIYIRHRILEMLIKKPPFNRGESSPLNTEALVDRLWKIMNTGLPHDSRLRCGLADLYFKLYGRTRPTSLPIPESVMVLNLKEKKTLLNPSVLPNDVPDANPIVMTGTITSSALPPVVPTSSVDTLNSPTTTSLTVSSNAISTPGITTSITSTTTVTTSSDVSISGGIPSTTLASSSFIGPVTTNKAENTNDSKTNIIPIMQPFQPLNVKVEPKTSIETQPQHTITSVAAAAAAAVSAAVAAEQAAAAEKAALAATATAGGGGVERVPHFSQMSVSDVEPKRGLKRAAESPLPVDIKSDFTAFREDMIPERMQLEDQSMFKVRVKSKSESDDFIMPPSHVPSTMPDRPTLDLSMSHSDGISNLSEESNSPPSSAHTLPEMSSTSSSTPSSFGGLKLQSQSSLDFSRPGSNLNTLSVFFFLYSFKANSILWAKLV</sequence>
<evidence type="ECO:0000259" key="2">
    <source>
        <dbReference type="Pfam" id="PF25577"/>
    </source>
</evidence>
<evidence type="ECO:0000313" key="3">
    <source>
        <dbReference type="EMBL" id="CAE1293975.1"/>
    </source>
</evidence>
<feature type="compositionally biased region" description="Low complexity" evidence="1">
    <location>
        <begin position="606"/>
        <end position="615"/>
    </location>
</feature>
<dbReference type="InterPro" id="IPR037813">
    <property type="entry name" value="TAF2"/>
</dbReference>
<evidence type="ECO:0000313" key="4">
    <source>
        <dbReference type="Proteomes" id="UP000597762"/>
    </source>
</evidence>